<accession>A0ABY7NXV4</accession>
<dbReference type="Proteomes" id="UP001212326">
    <property type="component" value="Chromosome"/>
</dbReference>
<gene>
    <name evidence="1" type="ORF">O1G22_04600</name>
</gene>
<evidence type="ECO:0000313" key="2">
    <source>
        <dbReference type="Proteomes" id="UP001212326"/>
    </source>
</evidence>
<protein>
    <submittedName>
        <fullName evidence="1">Uncharacterized protein</fullName>
    </submittedName>
</protein>
<proteinExistence type="predicted"/>
<dbReference type="EMBL" id="CP115300">
    <property type="protein sequence ID" value="WBO62155.1"/>
    <property type="molecule type" value="Genomic_DNA"/>
</dbReference>
<name>A0ABY7NXV4_9ACTN</name>
<keyword evidence="2" id="KW-1185">Reference proteome</keyword>
<evidence type="ECO:0000313" key="1">
    <source>
        <dbReference type="EMBL" id="WBO62155.1"/>
    </source>
</evidence>
<organism evidence="1 2">
    <name type="scientific">Streptomyces camelliae</name>
    <dbReference type="NCBI Taxonomy" id="3004093"/>
    <lineage>
        <taxon>Bacteria</taxon>
        <taxon>Bacillati</taxon>
        <taxon>Actinomycetota</taxon>
        <taxon>Actinomycetes</taxon>
        <taxon>Kitasatosporales</taxon>
        <taxon>Streptomycetaceae</taxon>
        <taxon>Streptomyces</taxon>
    </lineage>
</organism>
<dbReference type="RefSeq" id="WP_270080100.1">
    <property type="nucleotide sequence ID" value="NZ_CP115300.1"/>
</dbReference>
<sequence>MALQELVPAYEHEERHREAVTEISWYERTLADWPDRSLLVFNAVLAGDPEPARRQHALLSDPEDAQWRPARDRQHRVLARAADAERASSLGPSELRGRQYVISGTVLGTPSPYGFDAGTNGRYA</sequence>
<reference evidence="1 2" key="1">
    <citation type="submission" date="2022-12" db="EMBL/GenBank/DDBJ databases">
        <authorList>
            <person name="Mo P."/>
        </authorList>
    </citation>
    <scope>NUCLEOTIDE SEQUENCE [LARGE SCALE GENOMIC DNA]</scope>
    <source>
        <strain evidence="1 2">HUAS 2-6</strain>
    </source>
</reference>